<keyword evidence="4" id="KW-0808">Transferase</keyword>
<proteinExistence type="predicted"/>
<evidence type="ECO:0000256" key="1">
    <source>
        <dbReference type="ARBA" id="ARBA00004496"/>
    </source>
</evidence>
<evidence type="ECO:0000256" key="3">
    <source>
        <dbReference type="ARBA" id="ARBA00022603"/>
    </source>
</evidence>
<dbReference type="GO" id="GO:0030488">
    <property type="term" value="P:tRNA methylation"/>
    <property type="evidence" value="ECO:0007669"/>
    <property type="project" value="TreeGrafter"/>
</dbReference>
<dbReference type="CDD" id="cd02440">
    <property type="entry name" value="AdoMet_MTases"/>
    <property type="match status" value="1"/>
</dbReference>
<dbReference type="Proteomes" id="UP000000641">
    <property type="component" value="Chromosome"/>
</dbReference>
<dbReference type="PANTHER" id="PTHR14911">
    <property type="entry name" value="THUMP DOMAIN-CONTAINING"/>
    <property type="match status" value="1"/>
</dbReference>
<dbReference type="eggNOG" id="arCOG00047">
    <property type="taxonomic scope" value="Archaea"/>
</dbReference>
<reference evidence="8" key="1">
    <citation type="journal article" date="2008" name="J. Bacteriol.">
        <title>Genome sequence of Thermofilum pendens reveals an exceptional loss of biosynthetic pathways without genome reduction.</title>
        <authorList>
            <person name="Anderson I."/>
            <person name="Rodriguez J."/>
            <person name="Susanti D."/>
            <person name="Porat I."/>
            <person name="Reich C."/>
            <person name="Ulrich L.E."/>
            <person name="Elkins J.G."/>
            <person name="Mavromatis K."/>
            <person name="Lykidis A."/>
            <person name="Kim E."/>
            <person name="Thompson L.S."/>
            <person name="Nolan M."/>
            <person name="Land M."/>
            <person name="Copeland A."/>
            <person name="Lapidus A."/>
            <person name="Lucas S."/>
            <person name="Detter C."/>
            <person name="Zhulin I.B."/>
            <person name="Olsen G.J."/>
            <person name="Whitman W."/>
            <person name="Mukhopadhyay B."/>
            <person name="Bristow J."/>
            <person name="Kyrpides N."/>
        </authorList>
    </citation>
    <scope>NUCLEOTIDE SEQUENCE [LARGE SCALE GENOMIC DNA]</scope>
    <source>
        <strain evidence="8">DSM 2475 / Hrk 5</strain>
    </source>
</reference>
<dbReference type="AlphaFoldDB" id="A1RY22"/>
<name>A1RY22_THEPD</name>
<dbReference type="PROSITE" id="PS01261">
    <property type="entry name" value="UPF0020"/>
    <property type="match status" value="1"/>
</dbReference>
<feature type="domain" description="Ribosomal RNA large subunit methyltransferase K/L-like methyltransferase" evidence="6">
    <location>
        <begin position="184"/>
        <end position="333"/>
    </location>
</feature>
<evidence type="ECO:0000256" key="4">
    <source>
        <dbReference type="ARBA" id="ARBA00022679"/>
    </source>
</evidence>
<dbReference type="SUPFAM" id="SSF53335">
    <property type="entry name" value="S-adenosyl-L-methionine-dependent methyltransferases"/>
    <property type="match status" value="1"/>
</dbReference>
<dbReference type="PANTHER" id="PTHR14911:SF13">
    <property type="entry name" value="TRNA (GUANINE(6)-N2)-METHYLTRANSFERASE THUMP3"/>
    <property type="match status" value="1"/>
</dbReference>
<keyword evidence="8" id="KW-1185">Reference proteome</keyword>
<dbReference type="KEGG" id="tpe:Tpen_0700"/>
<evidence type="ECO:0000259" key="6">
    <source>
        <dbReference type="Pfam" id="PF01170"/>
    </source>
</evidence>
<dbReference type="InterPro" id="IPR029063">
    <property type="entry name" value="SAM-dependent_MTases_sf"/>
</dbReference>
<dbReference type="Gene3D" id="3.40.50.150">
    <property type="entry name" value="Vaccinia Virus protein VP39"/>
    <property type="match status" value="1"/>
</dbReference>
<dbReference type="InterPro" id="IPR002052">
    <property type="entry name" value="DNA_methylase_N6_adenine_CS"/>
</dbReference>
<keyword evidence="2" id="KW-0963">Cytoplasm</keyword>
<evidence type="ECO:0000256" key="5">
    <source>
        <dbReference type="ARBA" id="ARBA00022694"/>
    </source>
</evidence>
<dbReference type="STRING" id="368408.Tpen_0700"/>
<gene>
    <name evidence="7" type="ordered locus">Tpen_0700</name>
</gene>
<dbReference type="PROSITE" id="PS00092">
    <property type="entry name" value="N6_MTASE"/>
    <property type="match status" value="1"/>
</dbReference>
<dbReference type="HOGENOM" id="CLU_738932_0_0_2"/>
<keyword evidence="3 7" id="KW-0489">Methyltransferase</keyword>
<keyword evidence="5" id="KW-0819">tRNA processing</keyword>
<dbReference type="InterPro" id="IPR000241">
    <property type="entry name" value="RlmKL-like_Mtase"/>
</dbReference>
<dbReference type="EMBL" id="CP000505">
    <property type="protein sequence ID" value="ABL78102.1"/>
    <property type="molecule type" value="Genomic_DNA"/>
</dbReference>
<dbReference type="EnsemblBacteria" id="ABL78102">
    <property type="protein sequence ID" value="ABL78102"/>
    <property type="gene ID" value="Tpen_0700"/>
</dbReference>
<dbReference type="GO" id="GO:0003676">
    <property type="term" value="F:nucleic acid binding"/>
    <property type="evidence" value="ECO:0007669"/>
    <property type="project" value="InterPro"/>
</dbReference>
<evidence type="ECO:0000313" key="7">
    <source>
        <dbReference type="EMBL" id="ABL78102.1"/>
    </source>
</evidence>
<dbReference type="InterPro" id="IPR053943">
    <property type="entry name" value="RlmKL-like_Mtase_CS"/>
</dbReference>
<evidence type="ECO:0000313" key="8">
    <source>
        <dbReference type="Proteomes" id="UP000000641"/>
    </source>
</evidence>
<protein>
    <submittedName>
        <fullName evidence="7">RNA methylase</fullName>
    </submittedName>
</protein>
<dbReference type="GO" id="GO:0005737">
    <property type="term" value="C:cytoplasm"/>
    <property type="evidence" value="ECO:0007669"/>
    <property type="project" value="UniProtKB-SubCell"/>
</dbReference>
<dbReference type="Pfam" id="PF01170">
    <property type="entry name" value="UPF0020"/>
    <property type="match status" value="1"/>
</dbReference>
<comment type="subcellular location">
    <subcellularLocation>
        <location evidence="1">Cytoplasm</location>
    </subcellularLocation>
</comment>
<dbReference type="GO" id="GO:0016423">
    <property type="term" value="F:tRNA (guanine) methyltransferase activity"/>
    <property type="evidence" value="ECO:0007669"/>
    <property type="project" value="TreeGrafter"/>
</dbReference>
<organism evidence="7 8">
    <name type="scientific">Thermofilum pendens (strain DSM 2475 / Hrk 5)</name>
    <dbReference type="NCBI Taxonomy" id="368408"/>
    <lineage>
        <taxon>Archaea</taxon>
        <taxon>Thermoproteota</taxon>
        <taxon>Thermoprotei</taxon>
        <taxon>Thermofilales</taxon>
        <taxon>Thermofilaceae</taxon>
        <taxon>Thermofilum</taxon>
    </lineage>
</organism>
<evidence type="ECO:0000256" key="2">
    <source>
        <dbReference type="ARBA" id="ARBA00022490"/>
    </source>
</evidence>
<sequence length="374" mass="41331">MFLEKFNVSYPNEPRVFAVYTTWCVSRCNFYETLEALESTGEARVLGSLGDRLVFLAARSLEGIVERLYSVACVEELYFVLGEARLGERPLLEGDMLSRVSHLLLHATTFNVKILDCEKMLGVEEKAKLREDFSKILKELREGLRASRTGPDLEFVVIVLSRDRALLSLTVKRYRKDRFAFRSPERRAYSQPSALTPWLSLTILNLALATQPAGGEGGFDVAFLDPFCGTGGVLIEAALQGMYSVGVDVNYRQVRGSKKNLSVLGLRAVADLVLCDSTKLPFRAEAFNAAAFDPPYGRLAPTHGRDPGEILRGALRNVVESVKPRGRIAFFASDMLLQNVDAPALCDVYEHSSLTRHVIVVRRTNHAAGGPAGT</sequence>
<accession>A1RY22</accession>